<feature type="region of interest" description="Disordered" evidence="1">
    <location>
        <begin position="1"/>
        <end position="55"/>
    </location>
</feature>
<keyword evidence="3" id="KW-1185">Reference proteome</keyword>
<reference evidence="2" key="1">
    <citation type="submission" date="2020-02" db="EMBL/GenBank/DDBJ databases">
        <authorList>
            <person name="Scholz U."/>
            <person name="Mascher M."/>
            <person name="Fiebig A."/>
        </authorList>
    </citation>
    <scope>NUCLEOTIDE SEQUENCE</scope>
</reference>
<sequence length="55" mass="6304">MEQLRPDLLEPLPSPLTNSSELSSFNPKRIDDKRDPSPSPDRHVKTKEPGFRYIA</sequence>
<evidence type="ECO:0000256" key="1">
    <source>
        <dbReference type="SAM" id="MobiDB-lite"/>
    </source>
</evidence>
<name>A0A7I8JY50_SPIIN</name>
<proteinExistence type="predicted"/>
<accession>A0A7I8JY50</accession>
<organism evidence="2 3">
    <name type="scientific">Spirodela intermedia</name>
    <name type="common">Intermediate duckweed</name>
    <dbReference type="NCBI Taxonomy" id="51605"/>
    <lineage>
        <taxon>Eukaryota</taxon>
        <taxon>Viridiplantae</taxon>
        <taxon>Streptophyta</taxon>
        <taxon>Embryophyta</taxon>
        <taxon>Tracheophyta</taxon>
        <taxon>Spermatophyta</taxon>
        <taxon>Magnoliopsida</taxon>
        <taxon>Liliopsida</taxon>
        <taxon>Araceae</taxon>
        <taxon>Lemnoideae</taxon>
        <taxon>Spirodela</taxon>
    </lineage>
</organism>
<evidence type="ECO:0000313" key="3">
    <source>
        <dbReference type="Proteomes" id="UP000663760"/>
    </source>
</evidence>
<gene>
    <name evidence="2" type="ORF">SI8410_01001021</name>
</gene>
<feature type="compositionally biased region" description="Basic and acidic residues" evidence="1">
    <location>
        <begin position="28"/>
        <end position="55"/>
    </location>
</feature>
<feature type="compositionally biased region" description="Polar residues" evidence="1">
    <location>
        <begin position="15"/>
        <end position="26"/>
    </location>
</feature>
<dbReference type="AlphaFoldDB" id="A0A7I8JY50"/>
<protein>
    <submittedName>
        <fullName evidence="2">Uncharacterized protein</fullName>
    </submittedName>
</protein>
<evidence type="ECO:0000313" key="2">
    <source>
        <dbReference type="EMBL" id="CAA7388863.1"/>
    </source>
</evidence>
<dbReference type="EMBL" id="LR746264">
    <property type="protein sequence ID" value="CAA7388863.1"/>
    <property type="molecule type" value="Genomic_DNA"/>
</dbReference>
<dbReference type="Proteomes" id="UP000663760">
    <property type="component" value="Chromosome 1"/>
</dbReference>